<name>V4ABY3_LOTGI</name>
<accession>V4ABY3</accession>
<dbReference type="KEGG" id="lgi:LOTGIDRAFT_172664"/>
<protein>
    <submittedName>
        <fullName evidence="2">Uncharacterized protein</fullName>
    </submittedName>
</protein>
<organism evidence="2 3">
    <name type="scientific">Lottia gigantea</name>
    <name type="common">Giant owl limpet</name>
    <dbReference type="NCBI Taxonomy" id="225164"/>
    <lineage>
        <taxon>Eukaryota</taxon>
        <taxon>Metazoa</taxon>
        <taxon>Spiralia</taxon>
        <taxon>Lophotrochozoa</taxon>
        <taxon>Mollusca</taxon>
        <taxon>Gastropoda</taxon>
        <taxon>Patellogastropoda</taxon>
        <taxon>Lottioidea</taxon>
        <taxon>Lottiidae</taxon>
        <taxon>Lottia</taxon>
    </lineage>
</organism>
<proteinExistence type="predicted"/>
<keyword evidence="1" id="KW-0175">Coiled coil</keyword>
<keyword evidence="3" id="KW-1185">Reference proteome</keyword>
<evidence type="ECO:0000313" key="3">
    <source>
        <dbReference type="Proteomes" id="UP000030746"/>
    </source>
</evidence>
<dbReference type="HOGENOM" id="CLU_941002_0_0_1"/>
<dbReference type="CTD" id="20242156"/>
<evidence type="ECO:0000256" key="1">
    <source>
        <dbReference type="SAM" id="Coils"/>
    </source>
</evidence>
<dbReference type="AlphaFoldDB" id="V4ABY3"/>
<dbReference type="RefSeq" id="XP_009047813.1">
    <property type="nucleotide sequence ID" value="XM_009049565.1"/>
</dbReference>
<dbReference type="Proteomes" id="UP000030746">
    <property type="component" value="Unassembled WGS sequence"/>
</dbReference>
<dbReference type="EMBL" id="KB200505">
    <property type="protein sequence ID" value="ESP01494.1"/>
    <property type="molecule type" value="Genomic_DNA"/>
</dbReference>
<gene>
    <name evidence="2" type="ORF">LOTGIDRAFT_172664</name>
</gene>
<reference evidence="2 3" key="1">
    <citation type="journal article" date="2013" name="Nature">
        <title>Insights into bilaterian evolution from three spiralian genomes.</title>
        <authorList>
            <person name="Simakov O."/>
            <person name="Marletaz F."/>
            <person name="Cho S.J."/>
            <person name="Edsinger-Gonzales E."/>
            <person name="Havlak P."/>
            <person name="Hellsten U."/>
            <person name="Kuo D.H."/>
            <person name="Larsson T."/>
            <person name="Lv J."/>
            <person name="Arendt D."/>
            <person name="Savage R."/>
            <person name="Osoegawa K."/>
            <person name="de Jong P."/>
            <person name="Grimwood J."/>
            <person name="Chapman J.A."/>
            <person name="Shapiro H."/>
            <person name="Aerts A."/>
            <person name="Otillar R.P."/>
            <person name="Terry A.Y."/>
            <person name="Boore J.L."/>
            <person name="Grigoriev I.V."/>
            <person name="Lindberg D.R."/>
            <person name="Seaver E.C."/>
            <person name="Weisblat D.A."/>
            <person name="Putnam N.H."/>
            <person name="Rokhsar D.S."/>
        </authorList>
    </citation>
    <scope>NUCLEOTIDE SEQUENCE [LARGE SCALE GENOMIC DNA]</scope>
</reference>
<dbReference type="GeneID" id="20242156"/>
<evidence type="ECO:0000313" key="2">
    <source>
        <dbReference type="EMBL" id="ESP01494.1"/>
    </source>
</evidence>
<sequence length="296" mass="35325">MGENVEKSWLLQKRETELLKEELILANAKIARMQIDIAGLHREMNPFRKVFRQLQQQVMLLAKRCSDLETNELKADRTLREKERRIKQLETQIATEARIGRDIKFPGLAPSPFLRLAGRVSVRDIQLKTRDWLKIRENWFIRWQARIRDIVNWWGSRDHIPDTRDRLYQKIREWIRTLRHGVELYIEFHGQLIRHYKFVKRLPRSTRKALKWSSLRELDVRIGEVRLNKKVLEQGGDEEVSNLQSWLYNQTWGRVGVEGTMRKYLVTAADGRVDWLKKMLNLEAAKNQLAKILIEI</sequence>
<feature type="coiled-coil region" evidence="1">
    <location>
        <begin position="51"/>
        <end position="99"/>
    </location>
</feature>